<keyword evidence="2" id="KW-1185">Reference proteome</keyword>
<sequence length="93" mass="10530">MESFFNFCRWEFRFSTRVERLLNAHHSINEARPCCNSSTLLSQCHQSGLICDMDSLVTAYFGLPIQHPTGKSALVDNGVDMSSSMSARHHPLR</sequence>
<gene>
    <name evidence="1" type="ORF">CEXT_173171</name>
</gene>
<dbReference type="AlphaFoldDB" id="A0AAV4P4V3"/>
<proteinExistence type="predicted"/>
<protein>
    <submittedName>
        <fullName evidence="1">Uncharacterized protein</fullName>
    </submittedName>
</protein>
<dbReference type="Proteomes" id="UP001054945">
    <property type="component" value="Unassembled WGS sequence"/>
</dbReference>
<dbReference type="EMBL" id="BPLR01004091">
    <property type="protein sequence ID" value="GIX92071.1"/>
    <property type="molecule type" value="Genomic_DNA"/>
</dbReference>
<evidence type="ECO:0000313" key="1">
    <source>
        <dbReference type="EMBL" id="GIX92071.1"/>
    </source>
</evidence>
<accession>A0AAV4P4V3</accession>
<reference evidence="1 2" key="1">
    <citation type="submission" date="2021-06" db="EMBL/GenBank/DDBJ databases">
        <title>Caerostris extrusa draft genome.</title>
        <authorList>
            <person name="Kono N."/>
            <person name="Arakawa K."/>
        </authorList>
    </citation>
    <scope>NUCLEOTIDE SEQUENCE [LARGE SCALE GENOMIC DNA]</scope>
</reference>
<comment type="caution">
    <text evidence="1">The sequence shown here is derived from an EMBL/GenBank/DDBJ whole genome shotgun (WGS) entry which is preliminary data.</text>
</comment>
<organism evidence="1 2">
    <name type="scientific">Caerostris extrusa</name>
    <name type="common">Bark spider</name>
    <name type="synonym">Caerostris bankana</name>
    <dbReference type="NCBI Taxonomy" id="172846"/>
    <lineage>
        <taxon>Eukaryota</taxon>
        <taxon>Metazoa</taxon>
        <taxon>Ecdysozoa</taxon>
        <taxon>Arthropoda</taxon>
        <taxon>Chelicerata</taxon>
        <taxon>Arachnida</taxon>
        <taxon>Araneae</taxon>
        <taxon>Araneomorphae</taxon>
        <taxon>Entelegynae</taxon>
        <taxon>Araneoidea</taxon>
        <taxon>Araneidae</taxon>
        <taxon>Caerostris</taxon>
    </lineage>
</organism>
<evidence type="ECO:0000313" key="2">
    <source>
        <dbReference type="Proteomes" id="UP001054945"/>
    </source>
</evidence>
<name>A0AAV4P4V3_CAEEX</name>